<organism evidence="1 2">
    <name type="scientific">Methylocapsa polymorpha</name>
    <dbReference type="NCBI Taxonomy" id="3080828"/>
    <lineage>
        <taxon>Bacteria</taxon>
        <taxon>Pseudomonadati</taxon>
        <taxon>Pseudomonadota</taxon>
        <taxon>Alphaproteobacteria</taxon>
        <taxon>Hyphomicrobiales</taxon>
        <taxon>Beijerinckiaceae</taxon>
        <taxon>Methylocapsa</taxon>
    </lineage>
</organism>
<sequence length="156" mass="17386">MAATAVEAINHFIKARGFREGETFLFASLQIRYPHQDELRAVLKQMGEDGVIENASEGSYKMTMAGYVKFFGSPPSEDDTIKAIMTEIGTRGITIGKSFIWAPVQESLVLKRFRDGDLKPALEKILTNRWLENASMPGFYRLTDAGFTALNSDNAE</sequence>
<dbReference type="EMBL" id="CP136862">
    <property type="protein sequence ID" value="WOJ88449.1"/>
    <property type="molecule type" value="Genomic_DNA"/>
</dbReference>
<evidence type="ECO:0000313" key="2">
    <source>
        <dbReference type="Proteomes" id="UP001626536"/>
    </source>
</evidence>
<proteinExistence type="predicted"/>
<name>A0ABZ0HMD3_9HYPH</name>
<protein>
    <submittedName>
        <fullName evidence="1">Uncharacterized protein</fullName>
    </submittedName>
</protein>
<keyword evidence="2" id="KW-1185">Reference proteome</keyword>
<dbReference type="RefSeq" id="WP_407337884.1">
    <property type="nucleotide sequence ID" value="NZ_CP136862.1"/>
</dbReference>
<dbReference type="Proteomes" id="UP001626536">
    <property type="component" value="Chromosome"/>
</dbReference>
<reference evidence="1 2" key="1">
    <citation type="submission" date="2023-10" db="EMBL/GenBank/DDBJ databases">
        <title>Novel methanotroph of the genus Methylocapsa from a subarctic wetland.</title>
        <authorList>
            <person name="Belova S.E."/>
            <person name="Oshkin I.Y."/>
            <person name="Miroshnikov K."/>
            <person name="Dedysh S.N."/>
        </authorList>
    </citation>
    <scope>NUCLEOTIDE SEQUENCE [LARGE SCALE GENOMIC DNA]</scope>
    <source>
        <strain evidence="1 2">RX1</strain>
    </source>
</reference>
<gene>
    <name evidence="1" type="ORF">RZS28_11485</name>
</gene>
<evidence type="ECO:0000313" key="1">
    <source>
        <dbReference type="EMBL" id="WOJ88449.1"/>
    </source>
</evidence>
<accession>A0ABZ0HMD3</accession>